<accession>A0A2V2WUT9</accession>
<evidence type="ECO:0000313" key="2">
    <source>
        <dbReference type="Proteomes" id="UP000246078"/>
    </source>
</evidence>
<dbReference type="AlphaFoldDB" id="A0A2V2WUT9"/>
<name>A0A2V2WUT9_TRYCR</name>
<sequence>MLTSSHASEEDHFRQRLDSINKEMQAIIERTAIERDKLYRNSAMGSLAWDMTDATPKEATEPASLFHAPVFNTTATIPAPSRRILDESDVRRIVADEMKAWKAAFEQRMTDSIKGVNTTMSQRLAEMNNSHLELAESLKETTEVSRRVRRDAECIGSNSAWHEASYRESF</sequence>
<dbReference type="VEuPathDB" id="TriTrypDB:TCDM_00136"/>
<dbReference type="Proteomes" id="UP000246078">
    <property type="component" value="Unassembled WGS sequence"/>
</dbReference>
<dbReference type="VEuPathDB" id="TriTrypDB:TcG_00605"/>
<organism evidence="1 2">
    <name type="scientific">Trypanosoma cruzi</name>
    <dbReference type="NCBI Taxonomy" id="5693"/>
    <lineage>
        <taxon>Eukaryota</taxon>
        <taxon>Discoba</taxon>
        <taxon>Euglenozoa</taxon>
        <taxon>Kinetoplastea</taxon>
        <taxon>Metakinetoplastina</taxon>
        <taxon>Trypanosomatida</taxon>
        <taxon>Trypanosomatidae</taxon>
        <taxon>Trypanosoma</taxon>
        <taxon>Schizotrypanum</taxon>
    </lineage>
</organism>
<gene>
    <name evidence="1" type="ORF">C3747_71g86</name>
</gene>
<dbReference type="VEuPathDB" id="TriTrypDB:TcYC6_0069670"/>
<dbReference type="VEuPathDB" id="TriTrypDB:TcCL_NonESM00169"/>
<dbReference type="VEuPathDB" id="TriTrypDB:ECC02_001350"/>
<evidence type="ECO:0000313" key="1">
    <source>
        <dbReference type="EMBL" id="PWV10254.1"/>
    </source>
</evidence>
<reference evidence="1 2" key="1">
    <citation type="journal article" date="2018" name="Microb. Genom.">
        <title>Expanding an expanded genome: long-read sequencing of Trypanosoma cruzi.</title>
        <authorList>
            <person name="Berna L."/>
            <person name="Rodriguez M."/>
            <person name="Chiribao M.L."/>
            <person name="Parodi-Talice A."/>
            <person name="Pita S."/>
            <person name="Rijo G."/>
            <person name="Alvarez-Valin F."/>
            <person name="Robello C."/>
        </authorList>
    </citation>
    <scope>NUCLEOTIDE SEQUENCE [LARGE SCALE GENOMIC DNA]</scope>
    <source>
        <strain evidence="1 2">TCC</strain>
    </source>
</reference>
<dbReference type="VEuPathDB" id="TriTrypDB:TcCLB.510667.4"/>
<comment type="caution">
    <text evidence="1">The sequence shown here is derived from an EMBL/GenBank/DDBJ whole genome shotgun (WGS) entry which is preliminary data.</text>
</comment>
<dbReference type="VEuPathDB" id="TriTrypDB:TcBrA4_0061780"/>
<dbReference type="VEuPathDB" id="TriTrypDB:C3747_71g86"/>
<dbReference type="VEuPathDB" id="TriTrypDB:TcCLB.507011.40"/>
<protein>
    <submittedName>
        <fullName evidence="1">Uncharacterized protein</fullName>
    </submittedName>
</protein>
<dbReference type="VEuPathDB" id="TriTrypDB:C4B63_2g727"/>
<dbReference type="VEuPathDB" id="TriTrypDB:Tc_MARK_4421"/>
<dbReference type="EMBL" id="PRFC01000071">
    <property type="protein sequence ID" value="PWV10254.1"/>
    <property type="molecule type" value="Genomic_DNA"/>
</dbReference>
<proteinExistence type="predicted"/>
<dbReference type="VEuPathDB" id="TriTrypDB:TCSYLVIO_005794"/>
<dbReference type="VEuPathDB" id="TriTrypDB:BCY84_14122"/>